<keyword evidence="4" id="KW-0378">Hydrolase</keyword>
<feature type="compositionally biased region" description="Basic and acidic residues" evidence="7">
    <location>
        <begin position="161"/>
        <end position="174"/>
    </location>
</feature>
<dbReference type="PANTHER" id="PTHR12801">
    <property type="entry name" value="RNA EXONUCLEASE REXO1 / RECO3 FAMILY MEMBER-RELATED"/>
    <property type="match status" value="1"/>
</dbReference>
<feature type="domain" description="Exonuclease" evidence="8">
    <location>
        <begin position="443"/>
        <end position="603"/>
    </location>
</feature>
<dbReference type="InterPro" id="IPR047021">
    <property type="entry name" value="REXO1/3/4-like"/>
</dbReference>
<dbReference type="GO" id="GO:0003676">
    <property type="term" value="F:nucleic acid binding"/>
    <property type="evidence" value="ECO:0007669"/>
    <property type="project" value="InterPro"/>
</dbReference>
<reference evidence="9 10" key="1">
    <citation type="journal article" date="2018" name="Front. Microbiol.">
        <title>Genome-Wide Analysis of Corynespora cassiicola Leaf Fall Disease Putative Effectors.</title>
        <authorList>
            <person name="Lopez D."/>
            <person name="Ribeiro S."/>
            <person name="Label P."/>
            <person name="Fumanal B."/>
            <person name="Venisse J.S."/>
            <person name="Kohler A."/>
            <person name="de Oliveira R.R."/>
            <person name="Labutti K."/>
            <person name="Lipzen A."/>
            <person name="Lail K."/>
            <person name="Bauer D."/>
            <person name="Ohm R.A."/>
            <person name="Barry K.W."/>
            <person name="Spatafora J."/>
            <person name="Grigoriev I.V."/>
            <person name="Martin F.M."/>
            <person name="Pujade-Renaud V."/>
        </authorList>
    </citation>
    <scope>NUCLEOTIDE SEQUENCE [LARGE SCALE GENOMIC DNA]</scope>
    <source>
        <strain evidence="9 10">Philippines</strain>
    </source>
</reference>
<evidence type="ECO:0000259" key="8">
    <source>
        <dbReference type="SMART" id="SM00479"/>
    </source>
</evidence>
<dbReference type="OrthoDB" id="206335at2759"/>
<dbReference type="InterPro" id="IPR012337">
    <property type="entry name" value="RNaseH-like_sf"/>
</dbReference>
<evidence type="ECO:0000313" key="10">
    <source>
        <dbReference type="Proteomes" id="UP000240883"/>
    </source>
</evidence>
<gene>
    <name evidence="9" type="ORF">BS50DRAFT_613915</name>
</gene>
<dbReference type="InterPro" id="IPR034922">
    <property type="entry name" value="REX1-like_exo"/>
</dbReference>
<dbReference type="GO" id="GO:0005634">
    <property type="term" value="C:nucleus"/>
    <property type="evidence" value="ECO:0007669"/>
    <property type="project" value="UniProtKB-SubCell"/>
</dbReference>
<evidence type="ECO:0000256" key="5">
    <source>
        <dbReference type="ARBA" id="ARBA00022839"/>
    </source>
</evidence>
<name>A0A2T2N5X1_CORCC</name>
<comment type="similarity">
    <text evidence="2">Belongs to the REXO1/REXO3 family.</text>
</comment>
<keyword evidence="6" id="KW-0539">Nucleus</keyword>
<dbReference type="InterPro" id="IPR013520">
    <property type="entry name" value="Ribonucl_H"/>
</dbReference>
<sequence length="827" mass="93075">MSKRKWGDSPEKQPSDFGLGATLAYLNRGESAFPPQTAIEDDEGWTKVGAPKKKRKQKDGSGRPSNGSRRRSSTSSERRQAQDKTHDERPLALPNPFAKDAGDGEHASPPSNPFSTKKSRDERSEQSPVDSSARDERHKEKSRDRRSPERSSKEANTSSDGKQERELRRKERKLERNYPAIEHCPSARLNSHLKITDFQTLLLYLLADGHAPQWVSVRKRTSINQVVVLMVPGLELGMFNGDVALESQGSSSVNNGDSKDFADASVATTEKSQKPKRIDISPDHYYPAELKRHRLPEVLKPLADIFPNVWPIRAQGDYRGRQFVKLHSPIHTMLTSQIPKTREEKQMKKDHKGPLPQNTKHWENKRTRITEYIASLAEQQENEYVIHPAWFTTPESKAAALERRKAARQTAEDGWVDSNVSLLEDAEVPEKEIEEGSVTAGRRILTIDCEMCKSEHDEFVLTRISALDWDGNVVVDKLVKPDVTIKDYLTQYSGITEAMLQDVTTTLSDIQTELLETITPRTILVGHSLNSDLNALKLTHPFIIDTGIVFPHARGPPYKQSLKWLCQKFLSREIQKGSKGHDSVEDARACLDLVKQKCERGPRWGTGDTNAESIFKRLSRSMRPKQSNQTRAGAVVDWGEPSRGHGAQAQVALGCKSDQEVVEGIERAVKGLAEGKTGATEKVDLVWGRLRELELARGWWDDARTSEDVEALRKAALQRMGRMSEETGSELEDEVVGRELGEAVSRTIDNIVRVYKSLPSCTGLMVYSGTGDPREMRRLNAMHQQYRREYATKHWDNLSVQWTDTEVQALSQACEQAREGVGFVVVK</sequence>
<feature type="region of interest" description="Disordered" evidence="7">
    <location>
        <begin position="340"/>
        <end position="360"/>
    </location>
</feature>
<dbReference type="FunFam" id="3.30.420.10:FF:000019">
    <property type="entry name" value="RNA exonuclease NEF-sp"/>
    <property type="match status" value="1"/>
</dbReference>
<dbReference type="Gene3D" id="3.30.420.10">
    <property type="entry name" value="Ribonuclease H-like superfamily/Ribonuclease H"/>
    <property type="match status" value="1"/>
</dbReference>
<evidence type="ECO:0000256" key="7">
    <source>
        <dbReference type="SAM" id="MobiDB-lite"/>
    </source>
</evidence>
<feature type="compositionally biased region" description="Basic and acidic residues" evidence="7">
    <location>
        <begin position="1"/>
        <end position="14"/>
    </location>
</feature>
<protein>
    <recommendedName>
        <fullName evidence="8">Exonuclease domain-containing protein</fullName>
    </recommendedName>
</protein>
<dbReference type="STRING" id="1448308.A0A2T2N5X1"/>
<evidence type="ECO:0000256" key="1">
    <source>
        <dbReference type="ARBA" id="ARBA00004123"/>
    </source>
</evidence>
<dbReference type="Proteomes" id="UP000240883">
    <property type="component" value="Unassembled WGS sequence"/>
</dbReference>
<keyword evidence="5" id="KW-0269">Exonuclease</keyword>
<evidence type="ECO:0000256" key="6">
    <source>
        <dbReference type="ARBA" id="ARBA00023242"/>
    </source>
</evidence>
<evidence type="ECO:0000313" key="9">
    <source>
        <dbReference type="EMBL" id="PSN60814.1"/>
    </source>
</evidence>
<evidence type="ECO:0000256" key="3">
    <source>
        <dbReference type="ARBA" id="ARBA00022722"/>
    </source>
</evidence>
<proteinExistence type="inferred from homology"/>
<evidence type="ECO:0000256" key="4">
    <source>
        <dbReference type="ARBA" id="ARBA00022801"/>
    </source>
</evidence>
<keyword evidence="10" id="KW-1185">Reference proteome</keyword>
<dbReference type="EMBL" id="KZ678147">
    <property type="protein sequence ID" value="PSN60814.1"/>
    <property type="molecule type" value="Genomic_DNA"/>
</dbReference>
<dbReference type="PANTHER" id="PTHR12801:SF115">
    <property type="entry name" value="FI18136P1-RELATED"/>
    <property type="match status" value="1"/>
</dbReference>
<dbReference type="CDD" id="cd06145">
    <property type="entry name" value="REX1_like"/>
    <property type="match status" value="1"/>
</dbReference>
<feature type="region of interest" description="Disordered" evidence="7">
    <location>
        <begin position="1"/>
        <end position="21"/>
    </location>
</feature>
<feature type="compositionally biased region" description="Basic and acidic residues" evidence="7">
    <location>
        <begin position="132"/>
        <end position="153"/>
    </location>
</feature>
<dbReference type="GO" id="GO:0004527">
    <property type="term" value="F:exonuclease activity"/>
    <property type="evidence" value="ECO:0007669"/>
    <property type="project" value="UniProtKB-KW"/>
</dbReference>
<keyword evidence="3" id="KW-0540">Nuclease</keyword>
<dbReference type="InterPro" id="IPR036397">
    <property type="entry name" value="RNaseH_sf"/>
</dbReference>
<evidence type="ECO:0000256" key="2">
    <source>
        <dbReference type="ARBA" id="ARBA00006357"/>
    </source>
</evidence>
<feature type="region of interest" description="Disordered" evidence="7">
    <location>
        <begin position="33"/>
        <end position="174"/>
    </location>
</feature>
<feature type="compositionally biased region" description="Basic and acidic residues" evidence="7">
    <location>
        <begin position="76"/>
        <end position="90"/>
    </location>
</feature>
<dbReference type="SMART" id="SM00479">
    <property type="entry name" value="EXOIII"/>
    <property type="match status" value="1"/>
</dbReference>
<comment type="subcellular location">
    <subcellularLocation>
        <location evidence="1">Nucleus</location>
    </subcellularLocation>
</comment>
<dbReference type="SUPFAM" id="SSF53098">
    <property type="entry name" value="Ribonuclease H-like"/>
    <property type="match status" value="1"/>
</dbReference>
<dbReference type="Pfam" id="PF00929">
    <property type="entry name" value="RNase_T"/>
    <property type="match status" value="1"/>
</dbReference>
<dbReference type="AlphaFoldDB" id="A0A2T2N5X1"/>
<accession>A0A2T2N5X1</accession>
<organism evidence="9 10">
    <name type="scientific">Corynespora cassiicola Philippines</name>
    <dbReference type="NCBI Taxonomy" id="1448308"/>
    <lineage>
        <taxon>Eukaryota</taxon>
        <taxon>Fungi</taxon>
        <taxon>Dikarya</taxon>
        <taxon>Ascomycota</taxon>
        <taxon>Pezizomycotina</taxon>
        <taxon>Dothideomycetes</taxon>
        <taxon>Pleosporomycetidae</taxon>
        <taxon>Pleosporales</taxon>
        <taxon>Corynesporascaceae</taxon>
        <taxon>Corynespora</taxon>
    </lineage>
</organism>